<keyword evidence="2" id="KW-1185">Reference proteome</keyword>
<organism evidence="1 2">
    <name type="scientific">Karstenula rhodostoma CBS 690.94</name>
    <dbReference type="NCBI Taxonomy" id="1392251"/>
    <lineage>
        <taxon>Eukaryota</taxon>
        <taxon>Fungi</taxon>
        <taxon>Dikarya</taxon>
        <taxon>Ascomycota</taxon>
        <taxon>Pezizomycotina</taxon>
        <taxon>Dothideomycetes</taxon>
        <taxon>Pleosporomycetidae</taxon>
        <taxon>Pleosporales</taxon>
        <taxon>Massarineae</taxon>
        <taxon>Didymosphaeriaceae</taxon>
        <taxon>Karstenula</taxon>
    </lineage>
</organism>
<dbReference type="AlphaFoldDB" id="A0A9P4P5E4"/>
<dbReference type="EMBL" id="MU001515">
    <property type="protein sequence ID" value="KAF2437685.1"/>
    <property type="molecule type" value="Genomic_DNA"/>
</dbReference>
<proteinExistence type="predicted"/>
<evidence type="ECO:0000313" key="2">
    <source>
        <dbReference type="Proteomes" id="UP000799764"/>
    </source>
</evidence>
<evidence type="ECO:0000313" key="1">
    <source>
        <dbReference type="EMBL" id="KAF2437685.1"/>
    </source>
</evidence>
<sequence length="62" mass="6980">MKERFSRGYVRYDNQDSVKRSPRFIAGSAFLREYCSKGVSQGIHSRASALANPFDINIVPGK</sequence>
<protein>
    <submittedName>
        <fullName evidence="1">Uncharacterized protein</fullName>
    </submittedName>
</protein>
<dbReference type="Proteomes" id="UP000799764">
    <property type="component" value="Unassembled WGS sequence"/>
</dbReference>
<reference evidence="1" key="1">
    <citation type="journal article" date="2020" name="Stud. Mycol.">
        <title>101 Dothideomycetes genomes: a test case for predicting lifestyles and emergence of pathogens.</title>
        <authorList>
            <person name="Haridas S."/>
            <person name="Albert R."/>
            <person name="Binder M."/>
            <person name="Bloem J."/>
            <person name="Labutti K."/>
            <person name="Salamov A."/>
            <person name="Andreopoulos B."/>
            <person name="Baker S."/>
            <person name="Barry K."/>
            <person name="Bills G."/>
            <person name="Bluhm B."/>
            <person name="Cannon C."/>
            <person name="Castanera R."/>
            <person name="Culley D."/>
            <person name="Daum C."/>
            <person name="Ezra D."/>
            <person name="Gonzalez J."/>
            <person name="Henrissat B."/>
            <person name="Kuo A."/>
            <person name="Liang C."/>
            <person name="Lipzen A."/>
            <person name="Lutzoni F."/>
            <person name="Magnuson J."/>
            <person name="Mondo S."/>
            <person name="Nolan M."/>
            <person name="Ohm R."/>
            <person name="Pangilinan J."/>
            <person name="Park H.-J."/>
            <person name="Ramirez L."/>
            <person name="Alfaro M."/>
            <person name="Sun H."/>
            <person name="Tritt A."/>
            <person name="Yoshinaga Y."/>
            <person name="Zwiers L.-H."/>
            <person name="Turgeon B."/>
            <person name="Goodwin S."/>
            <person name="Spatafora J."/>
            <person name="Crous P."/>
            <person name="Grigoriev I."/>
        </authorList>
    </citation>
    <scope>NUCLEOTIDE SEQUENCE</scope>
    <source>
        <strain evidence="1">CBS 690.94</strain>
    </source>
</reference>
<comment type="caution">
    <text evidence="1">The sequence shown here is derived from an EMBL/GenBank/DDBJ whole genome shotgun (WGS) entry which is preliminary data.</text>
</comment>
<gene>
    <name evidence="1" type="ORF">P171DRAFT_179941</name>
</gene>
<accession>A0A9P4P5E4</accession>
<name>A0A9P4P5E4_9PLEO</name>